<dbReference type="InterPro" id="IPR001650">
    <property type="entry name" value="Helicase_C-like"/>
</dbReference>
<feature type="compositionally biased region" description="Acidic residues" evidence="6">
    <location>
        <begin position="2084"/>
        <end position="2102"/>
    </location>
</feature>
<proteinExistence type="inferred from homology"/>
<comment type="catalytic activity">
    <reaction evidence="4">
        <text>Couples ATP hydrolysis with the unwinding of duplex DNA by translocating in the 3'-5' direction.</text>
        <dbReference type="EC" id="5.6.2.4"/>
    </reaction>
</comment>
<feature type="compositionally biased region" description="Basic and acidic residues" evidence="6">
    <location>
        <begin position="2376"/>
        <end position="2390"/>
    </location>
</feature>
<feature type="compositionally biased region" description="Low complexity" evidence="6">
    <location>
        <begin position="1632"/>
        <end position="1651"/>
    </location>
</feature>
<dbReference type="CDD" id="cd06081">
    <property type="entry name" value="KOW_Spt5_1"/>
    <property type="match status" value="1"/>
</dbReference>
<gene>
    <name evidence="9" type="ORF">D9756_010116</name>
</gene>
<sequence>MVVYFTCPHCNKLCQAATLSSRESHVAGCKTRYYVFDGVHIKIPRSGDDFVCKCTLYGCRGLYRSFKSIKAHAETPGTKWDKKRDIPGYNNDDDGNDEDDRDTVIIPDSQDTQTKLAFVPVNPEIGPKEVMKQAADDKDKEEKEKQEGMKSIGSGKDGDGKERTGGGSKVLSAVKQLEGKPARVQADVNNIAAGDLKAVGKGSKNTVQKVAKVALKVVRPETSVVGRDVETNRAVKMAGGDHVSSKELITGDDLVEHADLQPLCLYFQSTHKLLACSSCWVLLTPSIALDHVKMHLPGNKAPVSQKTFDRICSRLDAVSSYPDFAENEAVAAISGLELYKEALMCDAGGCRSIYATASSMRKHHKEKHAKSGVPKAWKVVPAQHLNNNTHRSYFRVTPPSTSNTDPQDKWGFIKRLEDTIASIVRPAQLYNADPRNVSAWLKHTKWHLHAKGFDTDLLISLVMAPEDNEFPQLKRSVKFIVDIAMICVDMTPNYILRRMNTKDARSAVSHEPFQQLQTEAALKDYTRVLTCFVAFLVRDKGRYDLPLPNDINTLVQNIRNGNPTDVEPPSTPDSNFDPHTMNIFELLFAVWTRAWVPHQDNNIGDPTMCFVALSSIRPSGEWAHPEFVTPIIAKLFFCIRCVFLFHINVGSGGNADVMRGRYRDIETWLYEGEESTYNDLASLQHYASAMVYSSVKPPSFIWLNDEKTQFIWRGNKVKVSGITDMAMEIKRRMYKQWKEKVLCGLDIEIRYDHIADDLESTDTHYGFVDDARNKNICEPNLLMKRILGDPELSSEFVAGWRDNGDPIWRTGRLVQWLFDYSEFLLLFMASIEVTAGSPSRGTELTCLLYRNTPTRTRGIYAVGGCLAIVCQYSKTTSNTGRDRWLPHAVDGFDHDFGANIMFLAQPFAVLSMSTAKPNRPDLVDLWYTQLFVNFDRKFVTDDLSSILKRVSLSTMGVALGVRDYRQVSIAVRRAHCPTMEQLIGVEDSDAAALQAGHTRATEDRHYGITTSFLATLPEDLIEPFLKVSIKWQTMLKVPVAGRPIPWSRFPDPSQWQPRTPQDNTSPPLPSNTPTLSTAPREEARDNDAESSYVHVVDLVPIGQREWDDDLEDSYADVPPKADIVDSGIKEVESPEEIIDVNAKGQENVVDNVRKEDPKGKEKAVASFEEEFEDMVVDIDCERPGEEDEAPPSGTPEELYRTSHKLMSPREQQALSHLRSFLGDSSANWASPEQRRATLAAISRERDVIVALPTGAGKSAVPIVAASVRHKRLAIVSPFVALMYDWKRKLLDGGFRVAVYERYATRFPEDCDFLLATIDLAVTEEFATTIANAMRAELMDQLVIDEIQEVFIAKRYRDCMTKIWALRTQPFQVIALSGTLPASMETRLVDELHMTRDSAIIRASSNRPELQYRLEPRETNELKLLDRLDQILHEETIGMGPSDRGLIFVRSNAQGRKLAERYGCKFYSASNGATAKERETMVYDWRLGLNGLMVCTSAFGAGNDYPSVRFVILYGTPFEMAPTLQETGRAGRDRNPARCYIIPSDKRRPKKDLSDPEDVRGCTAIYETIFETEDCLRLCFTRYVDGEKGVECKSSALNQTCSRCGDEGITPLRVRQPKPVTLPPQDPTGSRPNAARVSSSNVGASSNSANNRPPTNAPTWGKKVAAPKQVGQLHRLSDLPLPVPPGLQPFNVNEFRLRGPAAGNVLVPNSSQTISEYAPSVGSQVSTWSSGTSSRGLKRQNSEADDVFAERAKQVKRKKAALDLAEEEYIAQLKRAIHHLEGKCTVCMVMEEKRKESYGHQTCYCPSLSFRSYLSWKKHVRYDTPIHGYICACCHVPQIDPELHLFISQGSSAYAECPYPDSTLPLVYSIYVHEPTRRRAQEYFQVVWSNQTSYAEWLCDHDVRPSYTNTMAVFLCVLATICRIESRTLLSVLVYVCPLPQASPNRRDNQGTAVFVYDRLQVDALHFESQDFGQGVHLQAQGSTSSSNAGRAAIENISSVYVPSIAKHIAFAENAGWERGVALDADGSLKRAEEIEWQYDPDEPEPSLSVRQLQPYASTRKQKRRDEDEESAKRRKVDVMAFLDIEAEVDDDEEEEEEGEEYDTFIDDCEEEDERPPHALHNQLRRADEELQNAGLQHRDHRQTRGQEELEEDAEEGGAGVQSEEEWSQSQSETERLQSEREKSKTWRARTPHGTRTYTVTRTKDGLGVYKKNWQNDFTFHDGDTILWEVRARSPHQKKALDTMIHRCFFYWPDSRYPVPRSIIWEPRFRDRIYIETDMIESARAVCRDVVFLKHSRHPKPIPVDKEDAYYIITNRILRETLPVTGSWIRFARGRYKGDLAYVFDINDDFRLTVVMVPRYDYLDSFRRYQKKQLEEERKRRQEEADAREDVTNVEIQPGEEPPSSTPSVTRAVSPTAPNEEPPRPPTPTTPQREDHKPKPPHRLPQAIFNPGKVHPEAFEEIPDNERLGPVKWRFEGMELDESGFSIVGDITPPMYRKGLTSPSLEELAQFSACSSVPREVVRNALRRLEIASLKPGLKVKVNNMGMTDYFGLVAYVRDDVAGVRLPGGTEKVYQTEVKYVYRWFEIGDRVKVVAGDFNGLVAWVVAIDAEARTAVVHDHVQDIQASISFHFLSSAPDDRTFLEAPSTSNDKGKERLNVPEGPEVDIPAQMNLPVEKLFHLLDGTEIVVAEGEFIGMSGKVLEIDDVGIALVSLSKLHSSSEMRQQLPVTSMLYRLNSTGSFFRLDNTFVLHPTATPTPTIVFQKLKGMDVFVVKGEFKSRWGTVHDISERGIALVSFPGSHVSSGKLQEVRVEHMLYRRDPGGAFYELDKNNDLQPAPHADKLILHGFRDLKSGPHPEDPDYQYDPSPWRTNFSNFIDRLDARTQPQATSPWEVGGGAIVPEERELPPGHFLKMLQERTMKDKPESKVMFKVREDSPNFSLYAGTEGYFVKMEDTAVVLKVTQQRGTNTVSVDEVQVSYQGILPLPPAKKGDLAVVCDTTAPSAVGRICWVFEFGVEKCVLCPSSRAKSIRTTVETWLLARVLPTPRRRCEFNVL</sequence>
<dbReference type="PROSITE" id="PS51194">
    <property type="entry name" value="HELICASE_CTER"/>
    <property type="match status" value="1"/>
</dbReference>
<feature type="compositionally biased region" description="Basic and acidic residues" evidence="6">
    <location>
        <begin position="2172"/>
        <end position="2184"/>
    </location>
</feature>
<feature type="region of interest" description="Disordered" evidence="6">
    <location>
        <begin position="74"/>
        <end position="167"/>
    </location>
</feature>
<dbReference type="EMBL" id="JAACJO010000022">
    <property type="protein sequence ID" value="KAF5347918.1"/>
    <property type="molecule type" value="Genomic_DNA"/>
</dbReference>
<dbReference type="SMART" id="SM00490">
    <property type="entry name" value="HELICc"/>
    <property type="match status" value="1"/>
</dbReference>
<dbReference type="PROSITE" id="PS51192">
    <property type="entry name" value="HELICASE_ATP_BIND_1"/>
    <property type="match status" value="1"/>
</dbReference>
<name>A0A8H5CVN7_9AGAR</name>
<organism evidence="9 10">
    <name type="scientific">Leucocoprinus leucothites</name>
    <dbReference type="NCBI Taxonomy" id="201217"/>
    <lineage>
        <taxon>Eukaryota</taxon>
        <taxon>Fungi</taxon>
        <taxon>Dikarya</taxon>
        <taxon>Basidiomycota</taxon>
        <taxon>Agaricomycotina</taxon>
        <taxon>Agaricomycetes</taxon>
        <taxon>Agaricomycetidae</taxon>
        <taxon>Agaricales</taxon>
        <taxon>Agaricineae</taxon>
        <taxon>Agaricaceae</taxon>
        <taxon>Leucocoprinus</taxon>
    </lineage>
</organism>
<dbReference type="GO" id="GO:0005694">
    <property type="term" value="C:chromosome"/>
    <property type="evidence" value="ECO:0007669"/>
    <property type="project" value="TreeGrafter"/>
</dbReference>
<evidence type="ECO:0000256" key="1">
    <source>
        <dbReference type="ARBA" id="ARBA00005446"/>
    </source>
</evidence>
<dbReference type="EC" id="5.6.2.4" evidence="5"/>
<comment type="caution">
    <text evidence="9">The sequence shown here is derived from an EMBL/GenBank/DDBJ whole genome shotgun (WGS) entry which is preliminary data.</text>
</comment>
<dbReference type="CDD" id="cd06091">
    <property type="entry name" value="KOW_NusG"/>
    <property type="match status" value="1"/>
</dbReference>
<evidence type="ECO:0000256" key="2">
    <source>
        <dbReference type="ARBA" id="ARBA00022741"/>
    </source>
</evidence>
<keyword evidence="3" id="KW-0067">ATP-binding</keyword>
<dbReference type="InterPro" id="IPR014001">
    <property type="entry name" value="Helicase_ATP-bd"/>
</dbReference>
<feature type="region of interest" description="Disordered" evidence="6">
    <location>
        <begin position="2376"/>
        <end position="2445"/>
    </location>
</feature>
<feature type="compositionally biased region" description="Polar residues" evidence="6">
    <location>
        <begin position="1053"/>
        <end position="1062"/>
    </location>
</feature>
<feature type="domain" description="Helicase C-terminal" evidence="8">
    <location>
        <begin position="1423"/>
        <end position="1576"/>
    </location>
</feature>
<keyword evidence="10" id="KW-1185">Reference proteome</keyword>
<feature type="compositionally biased region" description="Polar residues" evidence="6">
    <location>
        <begin position="2048"/>
        <end position="2058"/>
    </location>
</feature>
<feature type="region of interest" description="Disordered" evidence="6">
    <location>
        <begin position="1048"/>
        <end position="1090"/>
    </location>
</feature>
<feature type="region of interest" description="Disordered" evidence="6">
    <location>
        <begin position="2037"/>
        <end position="2072"/>
    </location>
</feature>
<evidence type="ECO:0000256" key="3">
    <source>
        <dbReference type="ARBA" id="ARBA00022840"/>
    </source>
</evidence>
<dbReference type="Gene3D" id="3.40.50.300">
    <property type="entry name" value="P-loop containing nucleotide triphosphate hydrolases"/>
    <property type="match status" value="2"/>
</dbReference>
<dbReference type="GO" id="GO:0009378">
    <property type="term" value="F:four-way junction helicase activity"/>
    <property type="evidence" value="ECO:0007669"/>
    <property type="project" value="TreeGrafter"/>
</dbReference>
<evidence type="ECO:0000259" key="8">
    <source>
        <dbReference type="PROSITE" id="PS51194"/>
    </source>
</evidence>
<dbReference type="InterPro" id="IPR041973">
    <property type="entry name" value="KOW_Spt5_1"/>
</dbReference>
<protein>
    <recommendedName>
        <fullName evidence="5">DNA 3'-5' helicase</fullName>
        <ecNumber evidence="5">5.6.2.4</ecNumber>
    </recommendedName>
</protein>
<dbReference type="GO" id="GO:0043138">
    <property type="term" value="F:3'-5' DNA helicase activity"/>
    <property type="evidence" value="ECO:0007669"/>
    <property type="project" value="UniProtKB-EC"/>
</dbReference>
<evidence type="ECO:0000259" key="7">
    <source>
        <dbReference type="PROSITE" id="PS51192"/>
    </source>
</evidence>
<comment type="similarity">
    <text evidence="1">Belongs to the helicase family. RecQ subfamily.</text>
</comment>
<evidence type="ECO:0000256" key="5">
    <source>
        <dbReference type="ARBA" id="ARBA00034808"/>
    </source>
</evidence>
<dbReference type="Pfam" id="PF00271">
    <property type="entry name" value="Helicase_C"/>
    <property type="match status" value="1"/>
</dbReference>
<dbReference type="Proteomes" id="UP000559027">
    <property type="component" value="Unassembled WGS sequence"/>
</dbReference>
<feature type="region of interest" description="Disordered" evidence="6">
    <location>
        <begin position="1607"/>
        <end position="1661"/>
    </location>
</feature>
<dbReference type="SMART" id="SM00487">
    <property type="entry name" value="DEXDc"/>
    <property type="match status" value="1"/>
</dbReference>
<dbReference type="InterPro" id="IPR013087">
    <property type="entry name" value="Znf_C2H2_type"/>
</dbReference>
<dbReference type="Pfam" id="PF00270">
    <property type="entry name" value="DEAD"/>
    <property type="match status" value="1"/>
</dbReference>
<evidence type="ECO:0000313" key="10">
    <source>
        <dbReference type="Proteomes" id="UP000559027"/>
    </source>
</evidence>
<feature type="region of interest" description="Disordered" evidence="6">
    <location>
        <begin position="2132"/>
        <end position="2193"/>
    </location>
</feature>
<keyword evidence="2" id="KW-0547">Nucleotide-binding</keyword>
<evidence type="ECO:0000256" key="6">
    <source>
        <dbReference type="SAM" id="MobiDB-lite"/>
    </source>
</evidence>
<dbReference type="GO" id="GO:0005524">
    <property type="term" value="F:ATP binding"/>
    <property type="evidence" value="ECO:0007669"/>
    <property type="project" value="UniProtKB-KW"/>
</dbReference>
<reference evidence="9 10" key="1">
    <citation type="journal article" date="2020" name="ISME J.">
        <title>Uncovering the hidden diversity of litter-decomposition mechanisms in mushroom-forming fungi.</title>
        <authorList>
            <person name="Floudas D."/>
            <person name="Bentzer J."/>
            <person name="Ahren D."/>
            <person name="Johansson T."/>
            <person name="Persson P."/>
            <person name="Tunlid A."/>
        </authorList>
    </citation>
    <scope>NUCLEOTIDE SEQUENCE [LARGE SCALE GENOMIC DNA]</scope>
    <source>
        <strain evidence="9 10">CBS 146.42</strain>
    </source>
</reference>
<dbReference type="PANTHER" id="PTHR13710">
    <property type="entry name" value="DNA HELICASE RECQ FAMILY MEMBER"/>
    <property type="match status" value="1"/>
</dbReference>
<evidence type="ECO:0000313" key="9">
    <source>
        <dbReference type="EMBL" id="KAF5347918.1"/>
    </source>
</evidence>
<dbReference type="GO" id="GO:0005737">
    <property type="term" value="C:cytoplasm"/>
    <property type="evidence" value="ECO:0007669"/>
    <property type="project" value="TreeGrafter"/>
</dbReference>
<dbReference type="PANTHER" id="PTHR13710:SF154">
    <property type="entry name" value="RECQ HELICASE, PUTATIVE (AFU_ORTHOLOGUE AFUA_6G14720)-RELATED"/>
    <property type="match status" value="1"/>
</dbReference>
<dbReference type="OrthoDB" id="3151137at2759"/>
<dbReference type="GO" id="GO:0003676">
    <property type="term" value="F:nucleic acid binding"/>
    <property type="evidence" value="ECO:0007669"/>
    <property type="project" value="InterPro"/>
</dbReference>
<dbReference type="InterPro" id="IPR027417">
    <property type="entry name" value="P-loop_NTPase"/>
</dbReference>
<dbReference type="InterPro" id="IPR005824">
    <property type="entry name" value="KOW"/>
</dbReference>
<dbReference type="GO" id="GO:0000724">
    <property type="term" value="P:double-strand break repair via homologous recombination"/>
    <property type="evidence" value="ECO:0007669"/>
    <property type="project" value="TreeGrafter"/>
</dbReference>
<dbReference type="PROSITE" id="PS00028">
    <property type="entry name" value="ZINC_FINGER_C2H2_1"/>
    <property type="match status" value="1"/>
</dbReference>
<evidence type="ECO:0000256" key="4">
    <source>
        <dbReference type="ARBA" id="ARBA00034617"/>
    </source>
</evidence>
<feature type="region of interest" description="Disordered" evidence="6">
    <location>
        <begin position="2083"/>
        <end position="2102"/>
    </location>
</feature>
<dbReference type="SUPFAM" id="SSF52540">
    <property type="entry name" value="P-loop containing nucleoside triphosphate hydrolases"/>
    <property type="match status" value="1"/>
</dbReference>
<dbReference type="SMART" id="SM00739">
    <property type="entry name" value="KOW"/>
    <property type="match status" value="4"/>
</dbReference>
<accession>A0A8H5CVN7</accession>
<dbReference type="InterPro" id="IPR011545">
    <property type="entry name" value="DEAD/DEAH_box_helicase_dom"/>
</dbReference>
<feature type="compositionally biased region" description="Acidic residues" evidence="6">
    <location>
        <begin position="91"/>
        <end position="101"/>
    </location>
</feature>
<feature type="compositionally biased region" description="Basic and acidic residues" evidence="6">
    <location>
        <begin position="126"/>
        <end position="148"/>
    </location>
</feature>
<feature type="domain" description="Helicase ATP-binding" evidence="7">
    <location>
        <begin position="1238"/>
        <end position="1397"/>
    </location>
</feature>